<protein>
    <submittedName>
        <fullName evidence="1">Uncharacterized protein</fullName>
    </submittedName>
</protein>
<proteinExistence type="predicted"/>
<evidence type="ECO:0000313" key="1">
    <source>
        <dbReference type="EMBL" id="EJX10171.1"/>
    </source>
</evidence>
<reference evidence="1" key="1">
    <citation type="journal article" date="2012" name="PLoS ONE">
        <title>Gene sets for utilization of primary and secondary nutrition supplies in the distal gut of endangered iberian lynx.</title>
        <authorList>
            <person name="Alcaide M."/>
            <person name="Messina E."/>
            <person name="Richter M."/>
            <person name="Bargiela R."/>
            <person name="Peplies J."/>
            <person name="Huws S.A."/>
            <person name="Newbold C.J."/>
            <person name="Golyshin P.N."/>
            <person name="Simon M.A."/>
            <person name="Lopez G."/>
            <person name="Yakimov M.M."/>
            <person name="Ferrer M."/>
        </authorList>
    </citation>
    <scope>NUCLEOTIDE SEQUENCE</scope>
</reference>
<name>J9DBA4_9ZZZZ</name>
<comment type="caution">
    <text evidence="1">The sequence shown here is derived from an EMBL/GenBank/DDBJ whole genome shotgun (WGS) entry which is preliminary data.</text>
</comment>
<accession>J9DBA4</accession>
<dbReference type="EMBL" id="AMCI01000239">
    <property type="protein sequence ID" value="EJX10171.1"/>
    <property type="molecule type" value="Genomic_DNA"/>
</dbReference>
<gene>
    <name evidence="1" type="ORF">EVA_01720</name>
</gene>
<organism evidence="1">
    <name type="scientific">gut metagenome</name>
    <dbReference type="NCBI Taxonomy" id="749906"/>
    <lineage>
        <taxon>unclassified sequences</taxon>
        <taxon>metagenomes</taxon>
        <taxon>organismal metagenomes</taxon>
    </lineage>
</organism>
<sequence length="149" mass="16218">MILNGGLCRVAELHFATVGGNHAELFGKVVVNDLLLRLLVVVEYRVAHLVVELQLGHSLAHLAVRLLAVAPLNVAKDEVEVVDNAVERFEVRVLASAARFAYGNRVNAGILVGQLDALFFALHHPVFVEVHEFEQSLGEVLLANLGQLT</sequence>
<dbReference type="AlphaFoldDB" id="J9DBA4"/>